<accession>A0ABQ2JQY6</accession>
<dbReference type="Gene3D" id="3.40.50.300">
    <property type="entry name" value="P-loop containing nucleotide triphosphate hydrolases"/>
    <property type="match status" value="1"/>
</dbReference>
<dbReference type="PROSITE" id="PS50104">
    <property type="entry name" value="TIR"/>
    <property type="match status" value="1"/>
</dbReference>
<feature type="region of interest" description="Disordered" evidence="1">
    <location>
        <begin position="641"/>
        <end position="660"/>
    </location>
</feature>
<reference evidence="4" key="1">
    <citation type="journal article" date="2019" name="Int. J. Syst. Evol. Microbiol.">
        <title>The Global Catalogue of Microorganisms (GCM) 10K type strain sequencing project: providing services to taxonomists for standard genome sequencing and annotation.</title>
        <authorList>
            <consortium name="The Broad Institute Genomics Platform"/>
            <consortium name="The Broad Institute Genome Sequencing Center for Infectious Disease"/>
            <person name="Wu L."/>
            <person name="Ma J."/>
        </authorList>
    </citation>
    <scope>NUCLEOTIDE SEQUENCE [LARGE SCALE GENOMIC DNA]</scope>
    <source>
        <strain evidence="4">CGMCC 4.7323</strain>
    </source>
</reference>
<dbReference type="SUPFAM" id="SSF52200">
    <property type="entry name" value="Toll/Interleukin receptor TIR domain"/>
    <property type="match status" value="1"/>
</dbReference>
<protein>
    <recommendedName>
        <fullName evidence="2">TIR domain-containing protein</fullName>
    </recommendedName>
</protein>
<evidence type="ECO:0000259" key="2">
    <source>
        <dbReference type="PROSITE" id="PS50104"/>
    </source>
</evidence>
<dbReference type="SUPFAM" id="SSF52540">
    <property type="entry name" value="P-loop containing nucleoside triphosphate hydrolases"/>
    <property type="match status" value="1"/>
</dbReference>
<dbReference type="Pfam" id="PF13676">
    <property type="entry name" value="TIR_2"/>
    <property type="match status" value="1"/>
</dbReference>
<dbReference type="Gene3D" id="3.40.50.10140">
    <property type="entry name" value="Toll/interleukin-1 receptor homology (TIR) domain"/>
    <property type="match status" value="1"/>
</dbReference>
<name>A0ABQ2JQY6_9ACTN</name>
<evidence type="ECO:0000313" key="3">
    <source>
        <dbReference type="EMBL" id="GGN51205.1"/>
    </source>
</evidence>
<comment type="caution">
    <text evidence="3">The sequence shown here is derived from an EMBL/GenBank/DDBJ whole genome shotgun (WGS) entry which is preliminary data.</text>
</comment>
<dbReference type="InterPro" id="IPR035897">
    <property type="entry name" value="Toll_tir_struct_dom_sf"/>
</dbReference>
<organism evidence="3 4">
    <name type="scientific">Streptomyces kronopolitis</name>
    <dbReference type="NCBI Taxonomy" id="1612435"/>
    <lineage>
        <taxon>Bacteria</taxon>
        <taxon>Bacillati</taxon>
        <taxon>Actinomycetota</taxon>
        <taxon>Actinomycetes</taxon>
        <taxon>Kitasatosporales</taxon>
        <taxon>Streptomycetaceae</taxon>
        <taxon>Streptomyces</taxon>
    </lineage>
</organism>
<keyword evidence="4" id="KW-1185">Reference proteome</keyword>
<sequence length="699" mass="76422">MSPQSAGAESVQWDVFLSYARADRHRAGVLAASLQSRGLRVFVDDAAIEDFSSITSSITDALSRSKVLLALYSSYYPGRRACQWELTYAFVAGQREGDPLRRVLVVNPEASADHVHPFELRDARHWPWPTSGESLRQLTDRVSVHVSNLDTAMGYRATPSSGPDWLPAPAHVGNPRFTGRLSEQWLIHSSLLSHRTPLMPGRSSRIVQVRGMAGIGKSVLAQEYALRFGPAFPGGVFWFDLHTARDRDAKQTMAEYADQVATACAALGLRSGGATLPRLLSRLAVVMGERGRTCLWVVDGVPAGLSQQDLHLLRGPHLLTSTLVTTRSLLHPTFAPAIDLTPLPEQEALRLLTFARTPHDAAESAAAVALTHDVGGHPEALNALADRAAHSDFTELRRRLHSLRSDLLALTDAKNGCEGMPFTWPLTGDQLHDDVLRLLALACPAPLSETAIEAILGSDDDRPGPLTGVRLAIEQLLGQGQLLPEPMTTRSWGIHPLIARAVRRHDPDPGRQEDLRRFLLYHLAAPTTTPETASSTHQHHSPLSEALALGLASPREEERTAAYNLQVELVTRIGYQRLAQGQGSLREALTSLHSLFEFTRGTLHGIALTGTPTSDFPLIATTLLNRHLRPFLSRWHPALQQHEAQRPAAASPTEHEQNWPRSAALRAELEDLRTPLKDIAHRLGGLCGTDLTVDESGSN</sequence>
<dbReference type="InterPro" id="IPR027417">
    <property type="entry name" value="P-loop_NTPase"/>
</dbReference>
<dbReference type="EMBL" id="BMND01000018">
    <property type="protein sequence ID" value="GGN51205.1"/>
    <property type="molecule type" value="Genomic_DNA"/>
</dbReference>
<proteinExistence type="predicted"/>
<evidence type="ECO:0000313" key="4">
    <source>
        <dbReference type="Proteomes" id="UP000600080"/>
    </source>
</evidence>
<evidence type="ECO:0000256" key="1">
    <source>
        <dbReference type="SAM" id="MobiDB-lite"/>
    </source>
</evidence>
<gene>
    <name evidence="3" type="ORF">GCM10012285_41060</name>
</gene>
<dbReference type="InterPro" id="IPR000157">
    <property type="entry name" value="TIR_dom"/>
</dbReference>
<feature type="domain" description="TIR" evidence="2">
    <location>
        <begin position="11"/>
        <end position="146"/>
    </location>
</feature>
<dbReference type="Proteomes" id="UP000600080">
    <property type="component" value="Unassembled WGS sequence"/>
</dbReference>